<dbReference type="EMBL" id="AAYH02000041">
    <property type="protein sequence ID" value="EDO54698.1"/>
    <property type="molecule type" value="Genomic_DNA"/>
</dbReference>
<name>A0ABC9ND79_BACUC</name>
<dbReference type="Proteomes" id="UP000004110">
    <property type="component" value="Unassembled WGS sequence"/>
</dbReference>
<comment type="caution">
    <text evidence="1">The sequence shown here is derived from an EMBL/GenBank/DDBJ whole genome shotgun (WGS) entry which is preliminary data.</text>
</comment>
<proteinExistence type="predicted"/>
<keyword evidence="2" id="KW-1185">Reference proteome</keyword>
<sequence length="41" mass="4914">MKRQRYELFVSGCREPLVIFRLLNGFNDWQYIYIGCLNGSI</sequence>
<accession>A0ABC9ND79</accession>
<dbReference type="AlphaFoldDB" id="A0ABC9ND79"/>
<evidence type="ECO:0000313" key="2">
    <source>
        <dbReference type="Proteomes" id="UP000004110"/>
    </source>
</evidence>
<reference evidence="1" key="2">
    <citation type="submission" date="2013-11" db="EMBL/GenBank/DDBJ databases">
        <title>Draft genome sequence of Bacteroides uniformis (ATCC 8492).</title>
        <authorList>
            <person name="Sudarsanam P."/>
            <person name="Ley R."/>
            <person name="Guruge J."/>
            <person name="Turnbaugh P.J."/>
            <person name="Mahowald M."/>
            <person name="Liep D."/>
            <person name="Gordon J."/>
        </authorList>
    </citation>
    <scope>NUCLEOTIDE SEQUENCE</scope>
    <source>
        <strain evidence="1">ATCC 8492</strain>
    </source>
</reference>
<reference evidence="1" key="1">
    <citation type="submission" date="2007-06" db="EMBL/GenBank/DDBJ databases">
        <authorList>
            <person name="Fulton L."/>
            <person name="Clifton S."/>
            <person name="Fulton B."/>
            <person name="Xu J."/>
            <person name="Minx P."/>
            <person name="Pepin K.H."/>
            <person name="Johnson M."/>
            <person name="Thiruvilangam P."/>
            <person name="Bhonagiri V."/>
            <person name="Nash W.E."/>
            <person name="Mardis E.R."/>
            <person name="Wilson R.K."/>
        </authorList>
    </citation>
    <scope>NUCLEOTIDE SEQUENCE [LARGE SCALE GENOMIC DNA]</scope>
    <source>
        <strain evidence="1">ATCC 8492</strain>
    </source>
</reference>
<organism evidence="1 2">
    <name type="scientific">Bacteroides uniformis (strain ATCC 8492 / DSM 6597 / CCUG 4942 / CIP 103695 / JCM 5828 / KCTC 5204 / NCTC 13054 / VPI 0061)</name>
    <dbReference type="NCBI Taxonomy" id="411479"/>
    <lineage>
        <taxon>Bacteria</taxon>
        <taxon>Pseudomonadati</taxon>
        <taxon>Bacteroidota</taxon>
        <taxon>Bacteroidia</taxon>
        <taxon>Bacteroidales</taxon>
        <taxon>Bacteroidaceae</taxon>
        <taxon>Bacteroides</taxon>
    </lineage>
</organism>
<evidence type="ECO:0000313" key="1">
    <source>
        <dbReference type="EMBL" id="EDO54698.1"/>
    </source>
</evidence>
<protein>
    <submittedName>
        <fullName evidence="1">Uncharacterized protein</fullName>
    </submittedName>
</protein>
<gene>
    <name evidence="1" type="ORF">BACUNI_01682</name>
</gene>